<accession>A0A2S8SNI0</accession>
<dbReference type="InParanoid" id="A0A2S8SNI0"/>
<protein>
    <submittedName>
        <fullName evidence="1">Uncharacterized protein</fullName>
    </submittedName>
</protein>
<dbReference type="Proteomes" id="UP000237684">
    <property type="component" value="Unassembled WGS sequence"/>
</dbReference>
<reference evidence="1 2" key="1">
    <citation type="journal article" date="2018" name="Syst. Appl. Microbiol.">
        <title>Abditibacterium utsteinense sp. nov., the first cultivated member of candidate phylum FBP, isolated from ice-free Antarctic soil samples.</title>
        <authorList>
            <person name="Tahon G."/>
            <person name="Tytgat B."/>
            <person name="Lebbe L."/>
            <person name="Carlier A."/>
            <person name="Willems A."/>
        </authorList>
    </citation>
    <scope>NUCLEOTIDE SEQUENCE [LARGE SCALE GENOMIC DNA]</scope>
    <source>
        <strain evidence="1 2">LMG 29911</strain>
    </source>
</reference>
<gene>
    <name evidence="1" type="ORF">B1R32_1434</name>
</gene>
<evidence type="ECO:0000313" key="1">
    <source>
        <dbReference type="EMBL" id="PQV62385.1"/>
    </source>
</evidence>
<comment type="caution">
    <text evidence="1">The sequence shown here is derived from an EMBL/GenBank/DDBJ whole genome shotgun (WGS) entry which is preliminary data.</text>
</comment>
<sequence>MIYASFDAGISATPETMQFKGNFSDLRNLISLGFEAADTGKMVYLTARYSNAAGPGPFGVVFQGVVT</sequence>
<dbReference type="EMBL" id="NIGF01000043">
    <property type="protein sequence ID" value="PQV62385.1"/>
    <property type="molecule type" value="Genomic_DNA"/>
</dbReference>
<name>A0A2S8SNI0_9BACT</name>
<keyword evidence="2" id="KW-1185">Reference proteome</keyword>
<proteinExistence type="predicted"/>
<dbReference type="AlphaFoldDB" id="A0A2S8SNI0"/>
<organism evidence="1 2">
    <name type="scientific">Abditibacterium utsteinense</name>
    <dbReference type="NCBI Taxonomy" id="1960156"/>
    <lineage>
        <taxon>Bacteria</taxon>
        <taxon>Pseudomonadati</taxon>
        <taxon>Abditibacteriota</taxon>
        <taxon>Abditibacteriia</taxon>
        <taxon>Abditibacteriales</taxon>
        <taxon>Abditibacteriaceae</taxon>
        <taxon>Abditibacterium</taxon>
    </lineage>
</organism>
<dbReference type="RefSeq" id="WP_106381444.1">
    <property type="nucleotide sequence ID" value="NZ_NIGF01000043.1"/>
</dbReference>
<evidence type="ECO:0000313" key="2">
    <source>
        <dbReference type="Proteomes" id="UP000237684"/>
    </source>
</evidence>